<proteinExistence type="predicted"/>
<dbReference type="EMBL" id="LXTC01000001">
    <property type="protein sequence ID" value="OBA23600.1"/>
    <property type="molecule type" value="Genomic_DNA"/>
</dbReference>
<organism evidence="1 2">
    <name type="scientific">Metschnikowia bicuspidata var. bicuspidata NRRL YB-4993</name>
    <dbReference type="NCBI Taxonomy" id="869754"/>
    <lineage>
        <taxon>Eukaryota</taxon>
        <taxon>Fungi</taxon>
        <taxon>Dikarya</taxon>
        <taxon>Ascomycota</taxon>
        <taxon>Saccharomycotina</taxon>
        <taxon>Pichiomycetes</taxon>
        <taxon>Metschnikowiaceae</taxon>
        <taxon>Metschnikowia</taxon>
    </lineage>
</organism>
<dbReference type="Proteomes" id="UP000092555">
    <property type="component" value="Unassembled WGS sequence"/>
</dbReference>
<accession>A0A1A0HHW4</accession>
<reference evidence="1 2" key="1">
    <citation type="submission" date="2016-05" db="EMBL/GenBank/DDBJ databases">
        <title>Comparative genomics of biotechnologically important yeasts.</title>
        <authorList>
            <consortium name="DOE Joint Genome Institute"/>
            <person name="Riley R."/>
            <person name="Haridas S."/>
            <person name="Wolfe K.H."/>
            <person name="Lopes M.R."/>
            <person name="Hittinger C.T."/>
            <person name="Goker M."/>
            <person name="Salamov A."/>
            <person name="Wisecaver J."/>
            <person name="Long T.M."/>
            <person name="Aerts A.L."/>
            <person name="Barry K."/>
            <person name="Choi C."/>
            <person name="Clum A."/>
            <person name="Coughlan A.Y."/>
            <person name="Deshpande S."/>
            <person name="Douglass A.P."/>
            <person name="Hanson S.J."/>
            <person name="Klenk H.-P."/>
            <person name="LaButti K."/>
            <person name="Lapidus A."/>
            <person name="Lindquist E."/>
            <person name="Lipzen A."/>
            <person name="Meier-kolthoff J.P."/>
            <person name="Ohm R.A."/>
            <person name="Otillar R.P."/>
            <person name="Pangilinan J."/>
            <person name="Peng Y."/>
            <person name="Rokas A."/>
            <person name="Rosa C.A."/>
            <person name="Scheuner C."/>
            <person name="Sibirny A.A."/>
            <person name="Slot J.C."/>
            <person name="Stielow J.B."/>
            <person name="Sun H."/>
            <person name="Kurtzman C.P."/>
            <person name="Blackwell M."/>
            <person name="Grigoriev I.V."/>
            <person name="Jeffries T.W."/>
        </authorList>
    </citation>
    <scope>NUCLEOTIDE SEQUENCE [LARGE SCALE GENOMIC DNA]</scope>
    <source>
        <strain evidence="1 2">NRRL YB-4993</strain>
    </source>
</reference>
<dbReference type="GeneID" id="30028514"/>
<evidence type="ECO:0000313" key="2">
    <source>
        <dbReference type="Proteomes" id="UP000092555"/>
    </source>
</evidence>
<gene>
    <name evidence="1" type="ORF">METBIDRAFT_30036</name>
</gene>
<evidence type="ECO:0000313" key="1">
    <source>
        <dbReference type="EMBL" id="OBA23600.1"/>
    </source>
</evidence>
<name>A0A1A0HHW4_9ASCO</name>
<comment type="caution">
    <text evidence="1">The sequence shown here is derived from an EMBL/GenBank/DDBJ whole genome shotgun (WGS) entry which is preliminary data.</text>
</comment>
<dbReference type="AlphaFoldDB" id="A0A1A0HHW4"/>
<dbReference type="RefSeq" id="XP_018714081.1">
    <property type="nucleotide sequence ID" value="XM_018855538.1"/>
</dbReference>
<keyword evidence="2" id="KW-1185">Reference proteome</keyword>
<dbReference type="OrthoDB" id="4065753at2759"/>
<sequence length="544" mass="62248">MDFLALYRHRKYHQIIVCASLCITDLDTICLYLSLVGIGRTREAVITLRAKLESTIDPFYKICVLLCLHQLTGLVDFDLEAQYWQSLSDFDDRVFRMLKPLPQNTKEEKLEGDIDADFFMSGAFFHPHSYLFTSLEDRQVSSELHHSKSCELVLLLMIAKCGSTVYITEALRLKKMKQHFQLAEERCMDAVYVPCEDITKNLIAAQEISALAGYHHLLGSSSKALDYCTRAILWINSIRLEYGTSHLRGILDYEKETLAMIASNHLSESTGDTFVESLLNELIYPESSSCPGNRELDPITNSFHQVARATALRQSLFFASCGNIHRAMADFSSTKLLFVHKNEMCKGKIFSRKDMLETARKYVLSSALQPVDNPCLALHYDRLIWCLMFSGGIDLRVILLFFTIKLYFLHQLFFTLSEHSSDCHMMIWPPVRKAPQIMDKLLGMCLEVSKIEHCEPKHLLPTTIECDNDILLLENYIRDPQSFVLDKVHDIDNLNCPQEPMSDTELCHLMSSSQEIAELWSSTFCKSQGAVPEEIRQVTKYLDV</sequence>
<protein>
    <submittedName>
        <fullName evidence="1">Uncharacterized protein</fullName>
    </submittedName>
</protein>